<accession>A0A699ZJH8</accession>
<feature type="transmembrane region" description="Helical" evidence="1">
    <location>
        <begin position="33"/>
        <end position="52"/>
    </location>
</feature>
<dbReference type="EMBL" id="BLLF01001386">
    <property type="protein sequence ID" value="GFH18964.1"/>
    <property type="molecule type" value="Genomic_DNA"/>
</dbReference>
<organism evidence="2 3">
    <name type="scientific">Haematococcus lacustris</name>
    <name type="common">Green alga</name>
    <name type="synonym">Haematococcus pluvialis</name>
    <dbReference type="NCBI Taxonomy" id="44745"/>
    <lineage>
        <taxon>Eukaryota</taxon>
        <taxon>Viridiplantae</taxon>
        <taxon>Chlorophyta</taxon>
        <taxon>core chlorophytes</taxon>
        <taxon>Chlorophyceae</taxon>
        <taxon>CS clade</taxon>
        <taxon>Chlamydomonadales</taxon>
        <taxon>Haematococcaceae</taxon>
        <taxon>Haematococcus</taxon>
    </lineage>
</organism>
<dbReference type="AlphaFoldDB" id="A0A699ZJH8"/>
<name>A0A699ZJH8_HAELA</name>
<keyword evidence="3" id="KW-1185">Reference proteome</keyword>
<evidence type="ECO:0000256" key="1">
    <source>
        <dbReference type="SAM" id="Phobius"/>
    </source>
</evidence>
<keyword evidence="1" id="KW-0472">Membrane</keyword>
<keyword evidence="1" id="KW-1133">Transmembrane helix</keyword>
<evidence type="ECO:0000313" key="2">
    <source>
        <dbReference type="EMBL" id="GFH18964.1"/>
    </source>
</evidence>
<reference evidence="2 3" key="1">
    <citation type="submission" date="2020-02" db="EMBL/GenBank/DDBJ databases">
        <title>Draft genome sequence of Haematococcus lacustris strain NIES-144.</title>
        <authorList>
            <person name="Morimoto D."/>
            <person name="Nakagawa S."/>
            <person name="Yoshida T."/>
            <person name="Sawayama S."/>
        </authorList>
    </citation>
    <scope>NUCLEOTIDE SEQUENCE [LARGE SCALE GENOMIC DNA]</scope>
    <source>
        <strain evidence="2 3">NIES-144</strain>
    </source>
</reference>
<gene>
    <name evidence="2" type="ORF">HaLaN_15848</name>
</gene>
<feature type="non-terminal residue" evidence="2">
    <location>
        <position position="54"/>
    </location>
</feature>
<comment type="caution">
    <text evidence="2">The sequence shown here is derived from an EMBL/GenBank/DDBJ whole genome shotgun (WGS) entry which is preliminary data.</text>
</comment>
<protein>
    <submittedName>
        <fullName evidence="2">Uncharacterized protein</fullName>
    </submittedName>
</protein>
<dbReference type="Proteomes" id="UP000485058">
    <property type="component" value="Unassembled WGS sequence"/>
</dbReference>
<proteinExistence type="predicted"/>
<keyword evidence="1" id="KW-0812">Transmembrane</keyword>
<sequence length="54" mass="5469">MSANGLVGWIRAKQGQGLVISAALELAILGNSLTPGTLAGCVFTLLGVVLVMRS</sequence>
<evidence type="ECO:0000313" key="3">
    <source>
        <dbReference type="Proteomes" id="UP000485058"/>
    </source>
</evidence>